<sequence>MNEGKKYFNKAKCLVCGHMDKVYHPSKEDYREVTVCPKCNGAFVDVWVINNYKQQSNDTKKSIQGLTIELNVETTEAFKGIKEVMEAANECVDALEKLEKVMSMFKGKGALTDITVECPIVLNGKTMASEIVKRINDSDSNIQI</sequence>
<proteinExistence type="predicted"/>
<name>A0AAW4R0N5_BACCE</name>
<dbReference type="RefSeq" id="WP_221826265.1">
    <property type="nucleotide sequence ID" value="NZ_JACLPZ010000024.1"/>
</dbReference>
<reference evidence="1" key="1">
    <citation type="submission" date="2020-08" db="EMBL/GenBank/DDBJ databases">
        <title>Fungal Genomes of the International Space Station.</title>
        <authorList>
            <person name="Seuylemezian A."/>
            <person name="Singh N.K."/>
            <person name="Wood J."/>
            <person name="Venkateswaran K."/>
        </authorList>
    </citation>
    <scope>NUCLEOTIDE SEQUENCE</scope>
    <source>
        <strain evidence="1">I2-B2</strain>
    </source>
</reference>
<accession>A0AAW4R0N5</accession>
<dbReference type="Proteomes" id="UP001197806">
    <property type="component" value="Unassembled WGS sequence"/>
</dbReference>
<evidence type="ECO:0000313" key="2">
    <source>
        <dbReference type="Proteomes" id="UP001197806"/>
    </source>
</evidence>
<organism evidence="1 2">
    <name type="scientific">Bacillus cereus</name>
    <dbReference type="NCBI Taxonomy" id="1396"/>
    <lineage>
        <taxon>Bacteria</taxon>
        <taxon>Bacillati</taxon>
        <taxon>Bacillota</taxon>
        <taxon>Bacilli</taxon>
        <taxon>Bacillales</taxon>
        <taxon>Bacillaceae</taxon>
        <taxon>Bacillus</taxon>
        <taxon>Bacillus cereus group</taxon>
    </lineage>
</organism>
<dbReference type="EMBL" id="JACLPZ010000024">
    <property type="protein sequence ID" value="MBY0039119.1"/>
    <property type="molecule type" value="Genomic_DNA"/>
</dbReference>
<dbReference type="AlphaFoldDB" id="A0AAW4R0N5"/>
<protein>
    <submittedName>
        <fullName evidence="1">Uncharacterized protein</fullName>
    </submittedName>
</protein>
<evidence type="ECO:0000313" key="1">
    <source>
        <dbReference type="EMBL" id="MBY0039119.1"/>
    </source>
</evidence>
<comment type="caution">
    <text evidence="1">The sequence shown here is derived from an EMBL/GenBank/DDBJ whole genome shotgun (WGS) entry which is preliminary data.</text>
</comment>
<gene>
    <name evidence="1" type="ORF">H7U08_21655</name>
</gene>